<dbReference type="AlphaFoldDB" id="A0A382YVG8"/>
<sequence length="114" mass="12095">SAPSLPLRIASSSLRRINGSALFSPLQAQMARSTSATCTESLSTTPTTSPRKPLPRWILVPAGNMAVSGGSHRPPRTPHALSQNSAESAGQSERRSWLIPIRTRPSSANLPPCL</sequence>
<protein>
    <submittedName>
        <fullName evidence="2">Uncharacterized protein</fullName>
    </submittedName>
</protein>
<name>A0A382YVG8_9ZZZZ</name>
<gene>
    <name evidence="2" type="ORF">METZ01_LOCUS440047</name>
</gene>
<feature type="compositionally biased region" description="Low complexity" evidence="1">
    <location>
        <begin position="41"/>
        <end position="51"/>
    </location>
</feature>
<feature type="compositionally biased region" description="Polar residues" evidence="1">
    <location>
        <begin position="80"/>
        <end position="91"/>
    </location>
</feature>
<feature type="compositionally biased region" description="Polar residues" evidence="1">
    <location>
        <begin position="104"/>
        <end position="114"/>
    </location>
</feature>
<organism evidence="2">
    <name type="scientific">marine metagenome</name>
    <dbReference type="NCBI Taxonomy" id="408172"/>
    <lineage>
        <taxon>unclassified sequences</taxon>
        <taxon>metagenomes</taxon>
        <taxon>ecological metagenomes</taxon>
    </lineage>
</organism>
<reference evidence="2" key="1">
    <citation type="submission" date="2018-05" db="EMBL/GenBank/DDBJ databases">
        <authorList>
            <person name="Lanie J.A."/>
            <person name="Ng W.-L."/>
            <person name="Kazmierczak K.M."/>
            <person name="Andrzejewski T.M."/>
            <person name="Davidsen T.M."/>
            <person name="Wayne K.J."/>
            <person name="Tettelin H."/>
            <person name="Glass J.I."/>
            <person name="Rusch D."/>
            <person name="Podicherti R."/>
            <person name="Tsui H.-C.T."/>
            <person name="Winkler M.E."/>
        </authorList>
    </citation>
    <scope>NUCLEOTIDE SEQUENCE</scope>
</reference>
<evidence type="ECO:0000313" key="2">
    <source>
        <dbReference type="EMBL" id="SVD87193.1"/>
    </source>
</evidence>
<accession>A0A382YVG8</accession>
<feature type="non-terminal residue" evidence="2">
    <location>
        <position position="114"/>
    </location>
</feature>
<evidence type="ECO:0000256" key="1">
    <source>
        <dbReference type="SAM" id="MobiDB-lite"/>
    </source>
</evidence>
<feature type="region of interest" description="Disordered" evidence="1">
    <location>
        <begin position="34"/>
        <end position="114"/>
    </location>
</feature>
<feature type="non-terminal residue" evidence="2">
    <location>
        <position position="1"/>
    </location>
</feature>
<proteinExistence type="predicted"/>
<dbReference type="EMBL" id="UINC01178825">
    <property type="protein sequence ID" value="SVD87193.1"/>
    <property type="molecule type" value="Genomic_DNA"/>
</dbReference>